<dbReference type="AlphaFoldDB" id="A0AAW0U3H6"/>
<evidence type="ECO:0000313" key="3">
    <source>
        <dbReference type="EMBL" id="KAK8394321.1"/>
    </source>
</evidence>
<dbReference type="PANTHER" id="PTHR21261:SF15">
    <property type="entry name" value="BEATEN PATH IIIA, ISOFORM D-RELATED"/>
    <property type="match status" value="1"/>
</dbReference>
<organism evidence="3 4">
    <name type="scientific">Scylla paramamosain</name>
    <name type="common">Mud crab</name>
    <dbReference type="NCBI Taxonomy" id="85552"/>
    <lineage>
        <taxon>Eukaryota</taxon>
        <taxon>Metazoa</taxon>
        <taxon>Ecdysozoa</taxon>
        <taxon>Arthropoda</taxon>
        <taxon>Crustacea</taxon>
        <taxon>Multicrustacea</taxon>
        <taxon>Malacostraca</taxon>
        <taxon>Eumalacostraca</taxon>
        <taxon>Eucarida</taxon>
        <taxon>Decapoda</taxon>
        <taxon>Pleocyemata</taxon>
        <taxon>Brachyura</taxon>
        <taxon>Eubrachyura</taxon>
        <taxon>Portunoidea</taxon>
        <taxon>Portunidae</taxon>
        <taxon>Portuninae</taxon>
        <taxon>Scylla</taxon>
    </lineage>
</organism>
<proteinExistence type="predicted"/>
<dbReference type="PANTHER" id="PTHR21261">
    <property type="entry name" value="BEAT PROTEIN"/>
    <property type="match status" value="1"/>
</dbReference>
<dbReference type="Gene3D" id="2.60.40.10">
    <property type="entry name" value="Immunoglobulins"/>
    <property type="match status" value="1"/>
</dbReference>
<accession>A0AAW0U3H6</accession>
<dbReference type="InterPro" id="IPR036179">
    <property type="entry name" value="Ig-like_dom_sf"/>
</dbReference>
<evidence type="ECO:0000256" key="1">
    <source>
        <dbReference type="SAM" id="SignalP"/>
    </source>
</evidence>
<dbReference type="InterPro" id="IPR013783">
    <property type="entry name" value="Ig-like_fold"/>
</dbReference>
<reference evidence="3 4" key="1">
    <citation type="submission" date="2023-03" db="EMBL/GenBank/DDBJ databases">
        <title>High-quality genome of Scylla paramamosain provides insights in environmental adaptation.</title>
        <authorList>
            <person name="Zhang L."/>
        </authorList>
    </citation>
    <scope>NUCLEOTIDE SEQUENCE [LARGE SCALE GENOMIC DNA]</scope>
    <source>
        <strain evidence="3">LZ_2023a</strain>
        <tissue evidence="3">Muscle</tissue>
    </source>
</reference>
<feature type="signal peptide" evidence="1">
    <location>
        <begin position="1"/>
        <end position="23"/>
    </location>
</feature>
<sequence length="263" mass="28990">MGGIKVRDVLVLTVVLTVTGGASEVLLKEVRVPSVALEGDMLHLHCDYEDGSSLYTLKWYKDGLEFYRHKPGVLHIPDHSCLDDDVEGVSVDCWMSSEGEVVLKDVTSSTSGLYKCEVIGEQPTFRKEEKKGYLKVFSEALRKPRVEGVRQHYTPDDDIYLNCSSTNTQYLPTLTWLVNGHPADQKYLMRYPVGKSLGLHLPITFDLFRGGVISASCVSSLGDTHFRSTNVTLLGRGSLATAEGASSADKLSWSDCPGWVNVV</sequence>
<evidence type="ECO:0000313" key="4">
    <source>
        <dbReference type="Proteomes" id="UP001487740"/>
    </source>
</evidence>
<feature type="chain" id="PRO_5043631766" description="Ig-like domain-containing protein" evidence="1">
    <location>
        <begin position="24"/>
        <end position="263"/>
    </location>
</feature>
<dbReference type="PROSITE" id="PS50835">
    <property type="entry name" value="IG_LIKE"/>
    <property type="match status" value="1"/>
</dbReference>
<dbReference type="EMBL" id="JARAKH010000019">
    <property type="protein sequence ID" value="KAK8394321.1"/>
    <property type="molecule type" value="Genomic_DNA"/>
</dbReference>
<keyword evidence="4" id="KW-1185">Reference proteome</keyword>
<keyword evidence="1" id="KW-0732">Signal</keyword>
<feature type="domain" description="Ig-like" evidence="2">
    <location>
        <begin position="23"/>
        <end position="118"/>
    </location>
</feature>
<dbReference type="SUPFAM" id="SSF48726">
    <property type="entry name" value="Immunoglobulin"/>
    <property type="match status" value="1"/>
</dbReference>
<protein>
    <recommendedName>
        <fullName evidence="2">Ig-like domain-containing protein</fullName>
    </recommendedName>
</protein>
<dbReference type="InterPro" id="IPR007110">
    <property type="entry name" value="Ig-like_dom"/>
</dbReference>
<gene>
    <name evidence="3" type="ORF">O3P69_006490</name>
</gene>
<comment type="caution">
    <text evidence="3">The sequence shown here is derived from an EMBL/GenBank/DDBJ whole genome shotgun (WGS) entry which is preliminary data.</text>
</comment>
<evidence type="ECO:0000259" key="2">
    <source>
        <dbReference type="PROSITE" id="PS50835"/>
    </source>
</evidence>
<name>A0AAW0U3H6_SCYPA</name>
<dbReference type="Proteomes" id="UP001487740">
    <property type="component" value="Unassembled WGS sequence"/>
</dbReference>